<evidence type="ECO:0000313" key="8">
    <source>
        <dbReference type="Proteomes" id="UP000057213"/>
    </source>
</evidence>
<dbReference type="GO" id="GO:0042884">
    <property type="term" value="P:microcin transport"/>
    <property type="evidence" value="ECO:0007669"/>
    <property type="project" value="TreeGrafter"/>
</dbReference>
<dbReference type="PROSITE" id="PS50928">
    <property type="entry name" value="ABC_TM1"/>
    <property type="match status" value="1"/>
</dbReference>
<keyword evidence="5" id="KW-0813">Transport</keyword>
<feature type="transmembrane region" description="Helical" evidence="5">
    <location>
        <begin position="342"/>
        <end position="367"/>
    </location>
</feature>
<feature type="transmembrane region" description="Helical" evidence="5">
    <location>
        <begin position="180"/>
        <end position="204"/>
    </location>
</feature>
<dbReference type="InterPro" id="IPR035906">
    <property type="entry name" value="MetI-like_sf"/>
</dbReference>
<dbReference type="GO" id="GO:0055085">
    <property type="term" value="P:transmembrane transport"/>
    <property type="evidence" value="ECO:0007669"/>
    <property type="project" value="InterPro"/>
</dbReference>
<evidence type="ECO:0000259" key="6">
    <source>
        <dbReference type="PROSITE" id="PS50928"/>
    </source>
</evidence>
<evidence type="ECO:0000256" key="1">
    <source>
        <dbReference type="ARBA" id="ARBA00004651"/>
    </source>
</evidence>
<dbReference type="EMBL" id="CP010401">
    <property type="protein sequence ID" value="ALE03416.1"/>
    <property type="molecule type" value="Genomic_DNA"/>
</dbReference>
<accession>A0A0M5KTN4</accession>
<dbReference type="AlphaFoldDB" id="A0A0M5KTN4"/>
<dbReference type="Pfam" id="PF12911">
    <property type="entry name" value="OppC_N"/>
    <property type="match status" value="1"/>
</dbReference>
<proteinExistence type="inferred from homology"/>
<feature type="domain" description="ABC transmembrane type-1" evidence="6">
    <location>
        <begin position="176"/>
        <end position="368"/>
    </location>
</feature>
<organism evidence="7 8">
    <name type="scientific">Bartonella ancashensis</name>
    <dbReference type="NCBI Taxonomy" id="1318743"/>
    <lineage>
        <taxon>Bacteria</taxon>
        <taxon>Pseudomonadati</taxon>
        <taxon>Pseudomonadota</taxon>
        <taxon>Alphaproteobacteria</taxon>
        <taxon>Hyphomicrobiales</taxon>
        <taxon>Bartonellaceae</taxon>
        <taxon>Bartonella</taxon>
    </lineage>
</organism>
<evidence type="ECO:0000256" key="2">
    <source>
        <dbReference type="ARBA" id="ARBA00022692"/>
    </source>
</evidence>
<feature type="transmembrane region" description="Helical" evidence="5">
    <location>
        <begin position="216"/>
        <end position="234"/>
    </location>
</feature>
<dbReference type="SUPFAM" id="SSF161098">
    <property type="entry name" value="MetI-like"/>
    <property type="match status" value="1"/>
</dbReference>
<dbReference type="InterPro" id="IPR000515">
    <property type="entry name" value="MetI-like"/>
</dbReference>
<reference evidence="7 8" key="1">
    <citation type="journal article" date="2015" name="Genome Announc.">
        <title>Complete Genome Sequence of Bartonella ancashensis Strain 20.00, Isolated from the Blood of a Patient with Verruga Peruana.</title>
        <authorList>
            <person name="Hang J."/>
            <person name="Mullins K.E."/>
            <person name="Clifford R.J."/>
            <person name="Onmus-Leone F."/>
            <person name="Yang Y."/>
            <person name="Jiang J."/>
            <person name="Leguia M."/>
            <person name="Kasper M.R."/>
            <person name="Maguina C."/>
            <person name="Lesho E.P."/>
            <person name="Jarman R.G."/>
            <person name="Richards A.L."/>
            <person name="Blazes D."/>
        </authorList>
    </citation>
    <scope>NUCLEOTIDE SEQUENCE [LARGE SCALE GENOMIC DNA]</scope>
    <source>
        <strain evidence="7 8">20.00</strain>
    </source>
</reference>
<dbReference type="Pfam" id="PF00528">
    <property type="entry name" value="BPD_transp_1"/>
    <property type="match status" value="1"/>
</dbReference>
<evidence type="ECO:0000256" key="5">
    <source>
        <dbReference type="RuleBase" id="RU363032"/>
    </source>
</evidence>
<dbReference type="CDD" id="cd06261">
    <property type="entry name" value="TM_PBP2"/>
    <property type="match status" value="1"/>
</dbReference>
<dbReference type="GO" id="GO:0005886">
    <property type="term" value="C:plasma membrane"/>
    <property type="evidence" value="ECO:0007669"/>
    <property type="project" value="UniProtKB-SubCell"/>
</dbReference>
<feature type="transmembrane region" description="Helical" evidence="5">
    <location>
        <begin position="240"/>
        <end position="258"/>
    </location>
</feature>
<keyword evidence="8" id="KW-1185">Reference proteome</keyword>
<dbReference type="KEGG" id="banc:PU02_0602"/>
<dbReference type="Gene3D" id="1.10.3720.10">
    <property type="entry name" value="MetI-like"/>
    <property type="match status" value="1"/>
</dbReference>
<dbReference type="STRING" id="1318743.PU02_0602"/>
<comment type="similarity">
    <text evidence="5">Belongs to the binding-protein-dependent transport system permease family.</text>
</comment>
<name>A0A0M5KTN4_9HYPH</name>
<dbReference type="Proteomes" id="UP000057213">
    <property type="component" value="Chromosome"/>
</dbReference>
<feature type="transmembrane region" description="Helical" evidence="5">
    <location>
        <begin position="297"/>
        <end position="322"/>
    </location>
</feature>
<protein>
    <submittedName>
        <fullName evidence="7">Oligopeptide transport system permease protein OppC</fullName>
    </submittedName>
</protein>
<dbReference type="InterPro" id="IPR025966">
    <property type="entry name" value="OppC_N"/>
</dbReference>
<dbReference type="PATRIC" id="fig|1318743.3.peg.616"/>
<sequence length="377" mass="42757">MDKMGKVYDYKLQKQSFLSPLNMRRWHNFKKNRRGWWSLWLFLFLCFFSFSAEFIANDRPIIASYKGELLFPIFFDYPDEKFGGNLAVADFRDPFVQSEIAQNGWAVWPPVRYSHSTLIGNKAVALAPPFWLQSKEERCANYPQGSFDSNCTMSQWNWLGTDDLTRDILARVLYGFRLSIIFSVFLTAVSIFIGVAAGAVQGYFGGWVDLVFQRLIEIWASVPSLYLVIIMASVFTQGFWILLGVMLLFQWVALVGVVRVEFLRARNFTYVIAARALGVPNHIIVVRHLLPNAMTAILTYMPFLLTSGISLLTSLDYLGFGLPPGYPSLGELMRQATTNLNAPWIGITGFVVIATMLSLLAFIGEAVRDAFDPRKIL</sequence>
<keyword evidence="3 5" id="KW-1133">Transmembrane helix</keyword>
<keyword evidence="4 5" id="KW-0472">Membrane</keyword>
<evidence type="ECO:0000256" key="4">
    <source>
        <dbReference type="ARBA" id="ARBA00023136"/>
    </source>
</evidence>
<comment type="subcellular location">
    <subcellularLocation>
        <location evidence="1 5">Cell membrane</location>
        <topology evidence="1 5">Multi-pass membrane protein</topology>
    </subcellularLocation>
</comment>
<dbReference type="PANTHER" id="PTHR30325">
    <property type="entry name" value="MEMBRANE COMPONENT OF ABC TRANSPORTER"/>
    <property type="match status" value="1"/>
</dbReference>
<dbReference type="PANTHER" id="PTHR30325:SF0">
    <property type="entry name" value="INNER MEMBRANE ABC TRANSPORTER PERMEASE PROTEIN YEJE"/>
    <property type="match status" value="1"/>
</dbReference>
<gene>
    <name evidence="7" type="ORF">PU02_0602</name>
</gene>
<keyword evidence="2 5" id="KW-0812">Transmembrane</keyword>
<evidence type="ECO:0000313" key="7">
    <source>
        <dbReference type="EMBL" id="ALE03416.1"/>
    </source>
</evidence>
<evidence type="ECO:0000256" key="3">
    <source>
        <dbReference type="ARBA" id="ARBA00022989"/>
    </source>
</evidence>